<proteinExistence type="predicted"/>
<accession>A0A074VX20</accession>
<evidence type="ECO:0000313" key="3">
    <source>
        <dbReference type="Proteomes" id="UP000027644"/>
    </source>
</evidence>
<dbReference type="AlphaFoldDB" id="A0A074VX20"/>
<dbReference type="InterPro" id="IPR025357">
    <property type="entry name" value="DUF4261"/>
</dbReference>
<name>A0A074VX20_9NEIS</name>
<sequence length="289" mass="32324">MSLFARLFGIKSKDTDTTVAENTNNNQSIGLSVVFKGSLNFDKDKLLEKLRYLDSSITNVKYETPAGELEQGVFALISWGKHVVKLIGFNAPFPADALETCVEPAHYSEDIKNQVRKNDSHVILYYTGHDEDVLEQYLALSRLAVCFEEFNALAVINENAHSSLPINVLNDFLSDEDSVKSLCDCLPLFFCGFVKYILEDVKGVWMRTYGADVFGLPDFAVLANNHDEGSDYFDMFGNILSYLRQSGATMNPGDTMEIGDNKMMSLRAPQEDEYFLKDTGNVLVVEIGK</sequence>
<comment type="caution">
    <text evidence="2">The sequence shown here is derived from an EMBL/GenBank/DDBJ whole genome shotgun (WGS) entry which is preliminary data.</text>
</comment>
<dbReference type="EMBL" id="AVQL01000456">
    <property type="protein sequence ID" value="KEP99838.1"/>
    <property type="molecule type" value="Genomic_DNA"/>
</dbReference>
<feature type="domain" description="DUF4261" evidence="1">
    <location>
        <begin position="207"/>
        <end position="285"/>
    </location>
</feature>
<reference evidence="2 3" key="1">
    <citation type="journal article" date="2014" name="PLoS Genet.">
        <title>Hidden diversity in honey bee gut symbionts detected by single-cell genomics.</title>
        <authorList>
            <person name="Engel P."/>
            <person name="Stepanauskas R."/>
            <person name="Moran N."/>
        </authorList>
    </citation>
    <scope>NUCLEOTIDE SEQUENCE [LARGE SCALE GENOMIC DNA]</scope>
    <source>
        <strain evidence="2 3">SCGC AB-598-J21</strain>
    </source>
</reference>
<protein>
    <recommendedName>
        <fullName evidence="1">DUF4261 domain-containing protein</fullName>
    </recommendedName>
</protein>
<dbReference type="Pfam" id="PF14080">
    <property type="entry name" value="DUF4261"/>
    <property type="match status" value="1"/>
</dbReference>
<gene>
    <name evidence="2" type="ORF">SASC598J21_022750</name>
</gene>
<evidence type="ECO:0000259" key="1">
    <source>
        <dbReference type="Pfam" id="PF14080"/>
    </source>
</evidence>
<dbReference type="Proteomes" id="UP000027644">
    <property type="component" value="Unassembled WGS sequence"/>
</dbReference>
<organism evidence="2 3">
    <name type="scientific">Snodgrassella alvi SCGC AB-598-J21</name>
    <dbReference type="NCBI Taxonomy" id="1385367"/>
    <lineage>
        <taxon>Bacteria</taxon>
        <taxon>Pseudomonadati</taxon>
        <taxon>Pseudomonadota</taxon>
        <taxon>Betaproteobacteria</taxon>
        <taxon>Neisseriales</taxon>
        <taxon>Neisseriaceae</taxon>
        <taxon>Snodgrassella</taxon>
    </lineage>
</organism>
<evidence type="ECO:0000313" key="2">
    <source>
        <dbReference type="EMBL" id="KEP99838.1"/>
    </source>
</evidence>